<dbReference type="Proteomes" id="UP000694924">
    <property type="component" value="Unplaced"/>
</dbReference>
<evidence type="ECO:0000313" key="3">
    <source>
        <dbReference type="RefSeq" id="XP_015189883.1"/>
    </source>
</evidence>
<accession>A0ABM1JBP5</accession>
<protein>
    <submittedName>
        <fullName evidence="3">Uncharacterized protein LOC107073703</fullName>
    </submittedName>
</protein>
<feature type="non-terminal residue" evidence="3">
    <location>
        <position position="113"/>
    </location>
</feature>
<evidence type="ECO:0000313" key="2">
    <source>
        <dbReference type="Proteomes" id="UP000694924"/>
    </source>
</evidence>
<keyword evidence="2" id="KW-1185">Reference proteome</keyword>
<gene>
    <name evidence="3" type="primary">LOC107073703</name>
</gene>
<proteinExistence type="predicted"/>
<dbReference type="GeneID" id="107073703"/>
<dbReference type="Pfam" id="PF17906">
    <property type="entry name" value="HTH_48"/>
    <property type="match status" value="1"/>
</dbReference>
<sequence>MSVYKPTMRHLREVLIYYFNSNAYASEAHEMLVHAYGEDIISKRTCERNFLLFRSERLIGELVRLRLKDPNITQADMGAIVGISLVTVSKFLRSQEYQNKLKEKEQEQSLIPL</sequence>
<feature type="domain" description="Mos1 transposase HTH" evidence="1">
    <location>
        <begin position="9"/>
        <end position="55"/>
    </location>
</feature>
<dbReference type="InterPro" id="IPR041426">
    <property type="entry name" value="Mos1_HTH"/>
</dbReference>
<dbReference type="RefSeq" id="XP_015189883.1">
    <property type="nucleotide sequence ID" value="XM_015334397.1"/>
</dbReference>
<organism evidence="2 3">
    <name type="scientific">Polistes dominula</name>
    <name type="common">European paper wasp</name>
    <name type="synonym">Vespa dominula</name>
    <dbReference type="NCBI Taxonomy" id="743375"/>
    <lineage>
        <taxon>Eukaryota</taxon>
        <taxon>Metazoa</taxon>
        <taxon>Ecdysozoa</taxon>
        <taxon>Arthropoda</taxon>
        <taxon>Hexapoda</taxon>
        <taxon>Insecta</taxon>
        <taxon>Pterygota</taxon>
        <taxon>Neoptera</taxon>
        <taxon>Endopterygota</taxon>
        <taxon>Hymenoptera</taxon>
        <taxon>Apocrita</taxon>
        <taxon>Aculeata</taxon>
        <taxon>Vespoidea</taxon>
        <taxon>Vespidae</taxon>
        <taxon>Polistinae</taxon>
        <taxon>Polistini</taxon>
        <taxon>Polistes</taxon>
    </lineage>
</organism>
<evidence type="ECO:0000259" key="1">
    <source>
        <dbReference type="Pfam" id="PF17906"/>
    </source>
</evidence>
<name>A0ABM1JBP5_POLDO</name>
<dbReference type="Gene3D" id="1.10.10.1450">
    <property type="match status" value="1"/>
</dbReference>
<reference evidence="3" key="1">
    <citation type="submission" date="2025-08" db="UniProtKB">
        <authorList>
            <consortium name="RefSeq"/>
        </authorList>
    </citation>
    <scope>IDENTIFICATION</scope>
    <source>
        <tissue evidence="3">Whole body</tissue>
    </source>
</reference>